<dbReference type="InterPro" id="IPR010982">
    <property type="entry name" value="Lambda_DNA-bd_dom_sf"/>
</dbReference>
<dbReference type="CDD" id="cd06529">
    <property type="entry name" value="S24_LexA-like"/>
    <property type="match status" value="1"/>
</dbReference>
<protein>
    <submittedName>
        <fullName evidence="2">Helix-turn-helix domain-containing protein</fullName>
    </submittedName>
</protein>
<gene>
    <name evidence="2" type="ORF">DW674_06645</name>
</gene>
<dbReference type="OrthoDB" id="2475196at2"/>
<dbReference type="Pfam" id="PF00717">
    <property type="entry name" value="Peptidase_S24"/>
    <property type="match status" value="1"/>
</dbReference>
<dbReference type="RefSeq" id="WP_118176069.1">
    <property type="nucleotide sequence ID" value="NZ_JAQEAO010000001.1"/>
</dbReference>
<reference evidence="2 3" key="1">
    <citation type="submission" date="2018-08" db="EMBL/GenBank/DDBJ databases">
        <title>A genome reference for cultivated species of the human gut microbiota.</title>
        <authorList>
            <person name="Zou Y."/>
            <person name="Xue W."/>
            <person name="Luo G."/>
        </authorList>
    </citation>
    <scope>NUCLEOTIDE SEQUENCE [LARGE SCALE GENOMIC DNA]</scope>
    <source>
        <strain evidence="2 3">AM25-21AC</strain>
    </source>
</reference>
<dbReference type="Gene3D" id="1.10.260.40">
    <property type="entry name" value="lambda repressor-like DNA-binding domains"/>
    <property type="match status" value="1"/>
</dbReference>
<evidence type="ECO:0000313" key="2">
    <source>
        <dbReference type="EMBL" id="RHF51439.1"/>
    </source>
</evidence>
<dbReference type="CDD" id="cd00093">
    <property type="entry name" value="HTH_XRE"/>
    <property type="match status" value="1"/>
</dbReference>
<dbReference type="InterPro" id="IPR036286">
    <property type="entry name" value="LexA/Signal_pep-like_sf"/>
</dbReference>
<dbReference type="EMBL" id="QRHE01000006">
    <property type="protein sequence ID" value="RHF51439.1"/>
    <property type="molecule type" value="Genomic_DNA"/>
</dbReference>
<dbReference type="GO" id="GO:0003677">
    <property type="term" value="F:DNA binding"/>
    <property type="evidence" value="ECO:0007669"/>
    <property type="project" value="InterPro"/>
</dbReference>
<dbReference type="InterPro" id="IPR001387">
    <property type="entry name" value="Cro/C1-type_HTH"/>
</dbReference>
<evidence type="ECO:0000259" key="1">
    <source>
        <dbReference type="PROSITE" id="PS50943"/>
    </source>
</evidence>
<evidence type="ECO:0000313" key="3">
    <source>
        <dbReference type="Proteomes" id="UP000283442"/>
    </source>
</evidence>
<dbReference type="InterPro" id="IPR015927">
    <property type="entry name" value="Peptidase_S24_S26A/B/C"/>
</dbReference>
<name>A0A414NWB4_9FIRM</name>
<dbReference type="AlphaFoldDB" id="A0A414NWB4"/>
<organism evidence="2 3">
    <name type="scientific">Mitsuokella multacida</name>
    <dbReference type="NCBI Taxonomy" id="52226"/>
    <lineage>
        <taxon>Bacteria</taxon>
        <taxon>Bacillati</taxon>
        <taxon>Bacillota</taxon>
        <taxon>Negativicutes</taxon>
        <taxon>Selenomonadales</taxon>
        <taxon>Selenomonadaceae</taxon>
        <taxon>Mitsuokella</taxon>
    </lineage>
</organism>
<dbReference type="PROSITE" id="PS50943">
    <property type="entry name" value="HTH_CROC1"/>
    <property type="match status" value="1"/>
</dbReference>
<proteinExistence type="predicted"/>
<dbReference type="SUPFAM" id="SSF47413">
    <property type="entry name" value="lambda repressor-like DNA-binding domains"/>
    <property type="match status" value="1"/>
</dbReference>
<comment type="caution">
    <text evidence="2">The sequence shown here is derived from an EMBL/GenBank/DDBJ whole genome shotgun (WGS) entry which is preliminary data.</text>
</comment>
<dbReference type="PANTHER" id="PTHR33516:SF2">
    <property type="entry name" value="LEXA REPRESSOR-RELATED"/>
    <property type="match status" value="1"/>
</dbReference>
<dbReference type="Proteomes" id="UP000283442">
    <property type="component" value="Unassembled WGS sequence"/>
</dbReference>
<dbReference type="Gene3D" id="2.10.109.10">
    <property type="entry name" value="Umud Fragment, subunit A"/>
    <property type="match status" value="1"/>
</dbReference>
<dbReference type="Pfam" id="PF01381">
    <property type="entry name" value="HTH_3"/>
    <property type="match status" value="1"/>
</dbReference>
<dbReference type="InterPro" id="IPR050077">
    <property type="entry name" value="LexA_repressor"/>
</dbReference>
<dbReference type="InterPro" id="IPR039418">
    <property type="entry name" value="LexA-like"/>
</dbReference>
<dbReference type="PANTHER" id="PTHR33516">
    <property type="entry name" value="LEXA REPRESSOR"/>
    <property type="match status" value="1"/>
</dbReference>
<dbReference type="SUPFAM" id="SSF51306">
    <property type="entry name" value="LexA/Signal peptidase"/>
    <property type="match status" value="1"/>
</dbReference>
<sequence length="221" mass="24598">MLELYRNIKRIREEKGMSQDELARLVGFKSRSSINKIEMGVNDITQSKLIAIANALHVSPGELMGEDKEVAAPTDLSTRIPNMVSIDAHTFRVPIVGRVAAGRPIVADEEIIGYEYIDNKYSKDGHEYFGLRIVGKSMEPTIMDGDIVIVRRQNYVENGEIAIVLIDGEEATAKEVKESADGITLIGHNTAVYTPHFYSAQEVKNLPVQIIGRVVQSIRKF</sequence>
<feature type="domain" description="HTH cro/C1-type" evidence="1">
    <location>
        <begin position="8"/>
        <end position="63"/>
    </location>
</feature>
<accession>A0A414NWB4</accession>
<dbReference type="SMART" id="SM00530">
    <property type="entry name" value="HTH_XRE"/>
    <property type="match status" value="1"/>
</dbReference>